<protein>
    <submittedName>
        <fullName evidence="1">Uncharacterized protein</fullName>
    </submittedName>
</protein>
<evidence type="ECO:0000313" key="1">
    <source>
        <dbReference type="EMBL" id="KKL69241.1"/>
    </source>
</evidence>
<sequence length="198" mass="24265">MKKKRVAILGFQDTWRRAPWEDYDFEIWCMNHFEVYSIPRYDRWFDMHTWYNIVHRGAEKELWKRRQVRSHYHWLNKHCNVPIYMPKKYPSIKGSVAYPIEKMMKIHGPIFTNTVDYEVALAIEEGFKEIHIYGVSFEWIDEIWTQRPSLAYFIGYAKGRGIDVYIPCNQNYLRVNQVYGYNMNIEMYWKYMNTNQTK</sequence>
<name>A0A0F9ESG4_9ZZZZ</name>
<gene>
    <name evidence="1" type="ORF">LCGC14_2116920</name>
</gene>
<dbReference type="EMBL" id="LAZR01026276">
    <property type="protein sequence ID" value="KKL69241.1"/>
    <property type="molecule type" value="Genomic_DNA"/>
</dbReference>
<comment type="caution">
    <text evidence="1">The sequence shown here is derived from an EMBL/GenBank/DDBJ whole genome shotgun (WGS) entry which is preliminary data.</text>
</comment>
<organism evidence="1">
    <name type="scientific">marine sediment metagenome</name>
    <dbReference type="NCBI Taxonomy" id="412755"/>
    <lineage>
        <taxon>unclassified sequences</taxon>
        <taxon>metagenomes</taxon>
        <taxon>ecological metagenomes</taxon>
    </lineage>
</organism>
<reference evidence="1" key="1">
    <citation type="journal article" date="2015" name="Nature">
        <title>Complex archaea that bridge the gap between prokaryotes and eukaryotes.</title>
        <authorList>
            <person name="Spang A."/>
            <person name="Saw J.H."/>
            <person name="Jorgensen S.L."/>
            <person name="Zaremba-Niedzwiedzka K."/>
            <person name="Martijn J."/>
            <person name="Lind A.E."/>
            <person name="van Eijk R."/>
            <person name="Schleper C."/>
            <person name="Guy L."/>
            <person name="Ettema T.J."/>
        </authorList>
    </citation>
    <scope>NUCLEOTIDE SEQUENCE</scope>
</reference>
<proteinExistence type="predicted"/>
<dbReference type="AlphaFoldDB" id="A0A0F9ESG4"/>
<accession>A0A0F9ESG4</accession>